<dbReference type="InterPro" id="IPR050275">
    <property type="entry name" value="PGM_Phosphatase"/>
</dbReference>
<dbReference type="SMART" id="SM00855">
    <property type="entry name" value="PGAM"/>
    <property type="match status" value="1"/>
</dbReference>
<proteinExistence type="predicted"/>
<dbReference type="CDD" id="cd07067">
    <property type="entry name" value="HP_PGM_like"/>
    <property type="match status" value="1"/>
</dbReference>
<protein>
    <submittedName>
        <fullName evidence="2">Putative phosphoglycerate mutase</fullName>
    </submittedName>
</protein>
<dbReference type="SUPFAM" id="SSF53254">
    <property type="entry name" value="Phosphoglycerate mutase-like"/>
    <property type="match status" value="1"/>
</dbReference>
<evidence type="ECO:0000313" key="3">
    <source>
        <dbReference type="Proteomes" id="UP000241247"/>
    </source>
</evidence>
<evidence type="ECO:0000313" key="2">
    <source>
        <dbReference type="EMBL" id="PTM92758.1"/>
    </source>
</evidence>
<dbReference type="OrthoDB" id="9781415at2"/>
<dbReference type="AlphaFoldDB" id="A0A2T5B1B8"/>
<reference evidence="2 3" key="1">
    <citation type="submission" date="2018-04" db="EMBL/GenBank/DDBJ databases">
        <title>Genomic Encyclopedia of Type Strains, Phase IV (KMG-IV): sequencing the most valuable type-strain genomes for metagenomic binning, comparative biology and taxonomic classification.</title>
        <authorList>
            <person name="Goeker M."/>
        </authorList>
    </citation>
    <scope>NUCLEOTIDE SEQUENCE [LARGE SCALE GENOMIC DNA]</scope>
    <source>
        <strain evidence="2 3">DSM 7138</strain>
    </source>
</reference>
<dbReference type="RefSeq" id="WP_108004125.1">
    <property type="nucleotide sequence ID" value="NZ_JBHEEX010000010.1"/>
</dbReference>
<comment type="caution">
    <text evidence="2">The sequence shown here is derived from an EMBL/GenBank/DDBJ whole genome shotgun (WGS) entry which is preliminary data.</text>
</comment>
<dbReference type="PANTHER" id="PTHR48100">
    <property type="entry name" value="BROAD-SPECIFICITY PHOSPHATASE YOR283W-RELATED"/>
    <property type="match status" value="1"/>
</dbReference>
<dbReference type="GO" id="GO:0070297">
    <property type="term" value="P:regulation of phosphorelay signal transduction system"/>
    <property type="evidence" value="ECO:0007669"/>
    <property type="project" value="TreeGrafter"/>
</dbReference>
<organism evidence="2 3">
    <name type="scientific">Mycoplana dimorpha</name>
    <dbReference type="NCBI Taxonomy" id="28320"/>
    <lineage>
        <taxon>Bacteria</taxon>
        <taxon>Pseudomonadati</taxon>
        <taxon>Pseudomonadota</taxon>
        <taxon>Alphaproteobacteria</taxon>
        <taxon>Hyphomicrobiales</taxon>
        <taxon>Rhizobiaceae</taxon>
        <taxon>Mycoplana</taxon>
    </lineage>
</organism>
<feature type="binding site" evidence="1">
    <location>
        <begin position="25"/>
        <end position="26"/>
    </location>
    <ligand>
        <name>substrate</name>
    </ligand>
</feature>
<keyword evidence="3" id="KW-1185">Reference proteome</keyword>
<dbReference type="EMBL" id="PZZZ01000007">
    <property type="protein sequence ID" value="PTM92758.1"/>
    <property type="molecule type" value="Genomic_DNA"/>
</dbReference>
<feature type="binding site" evidence="1">
    <location>
        <position position="62"/>
    </location>
    <ligand>
        <name>substrate</name>
    </ligand>
</feature>
<accession>A0A2T5B1B8</accession>
<evidence type="ECO:0000256" key="1">
    <source>
        <dbReference type="PIRSR" id="PIRSR613078-2"/>
    </source>
</evidence>
<dbReference type="Proteomes" id="UP000241247">
    <property type="component" value="Unassembled WGS sequence"/>
</dbReference>
<dbReference type="PANTHER" id="PTHR48100:SF15">
    <property type="entry name" value="SEDOHEPTULOSE 1,7-BISPHOSPHATASE"/>
    <property type="match status" value="1"/>
</dbReference>
<dbReference type="GO" id="GO:0101006">
    <property type="term" value="F:protein histidine phosphatase activity"/>
    <property type="evidence" value="ECO:0007669"/>
    <property type="project" value="TreeGrafter"/>
</dbReference>
<dbReference type="InterPro" id="IPR013078">
    <property type="entry name" value="His_Pase_superF_clade-1"/>
</dbReference>
<dbReference type="Gene3D" id="3.40.50.1240">
    <property type="entry name" value="Phosphoglycerate mutase-like"/>
    <property type="match status" value="1"/>
</dbReference>
<dbReference type="Pfam" id="PF00300">
    <property type="entry name" value="His_Phos_1"/>
    <property type="match status" value="1"/>
</dbReference>
<name>A0A2T5B1B8_MYCDI</name>
<sequence length="198" mass="21791">MSQQLSSIYLARHGETAWSLSGRHTGLTDLPLTERGAEDAAALRQRLSGIAFAKVFTSPLQRAVQTCDIAGFGSVAEVDRDLVEWDYGAYEGRRTVDIQKEAPDWQLFRDGCPGGETPADVGARADRVLARLRAIKGDVLLFSSGHFLRTLAARWLGLAPAAGRYFQLSTASLSILGFEHDRYDPVIRLWNETALGRK</sequence>
<dbReference type="InterPro" id="IPR029033">
    <property type="entry name" value="His_PPase_superfam"/>
</dbReference>
<gene>
    <name evidence="2" type="ORF">C7449_107172</name>
</gene>